<dbReference type="InterPro" id="IPR029063">
    <property type="entry name" value="SAM-dependent_MTases_sf"/>
</dbReference>
<sequence>MFATSRDQLRQLGYMSAAVQQQPHLQPLLRKMLNCMQVIRSCVNDELRDPSKDISNVISLCRKKVDALMIEFQSVMDQDCPSAEYFEEKRKESIENDLKAVACKDPMKEKMLRDAILYLRQLEETREFHASLLSAQEDLTTYPISTYAYGTTSYLTMKSLLQLGPISQVLDNIYEDPHPDACTVFGSSTGSLVVYTALSQGIPVRGIEILPFLVDQSKKMTTRCKIDAPITFLLDDMLNVSLDNTKLLILASQCWDKDLWAKLLSKLQMINHSMVILDYTDRLSSETWCSHIATGFGAVSWNDHQEFNVYSIQQE</sequence>
<evidence type="ECO:0000313" key="1">
    <source>
        <dbReference type="EMBL" id="OQS03170.1"/>
    </source>
</evidence>
<protein>
    <recommendedName>
        <fullName evidence="3">DOT1 domain-containing protein</fullName>
    </recommendedName>
</protein>
<gene>
    <name evidence="1" type="ORF">THRCLA_04527</name>
</gene>
<keyword evidence="2" id="KW-1185">Reference proteome</keyword>
<dbReference type="Gene3D" id="3.40.50.150">
    <property type="entry name" value="Vaccinia Virus protein VP39"/>
    <property type="match status" value="1"/>
</dbReference>
<dbReference type="EMBL" id="JNBS01000973">
    <property type="protein sequence ID" value="OQS03170.1"/>
    <property type="molecule type" value="Genomic_DNA"/>
</dbReference>
<accession>A0A1V9ZZI0</accession>
<dbReference type="Proteomes" id="UP000243217">
    <property type="component" value="Unassembled WGS sequence"/>
</dbReference>
<comment type="caution">
    <text evidence="1">The sequence shown here is derived from an EMBL/GenBank/DDBJ whole genome shotgun (WGS) entry which is preliminary data.</text>
</comment>
<dbReference type="AlphaFoldDB" id="A0A1V9ZZI0"/>
<evidence type="ECO:0008006" key="3">
    <source>
        <dbReference type="Google" id="ProtNLM"/>
    </source>
</evidence>
<name>A0A1V9ZZI0_9STRA</name>
<dbReference type="SUPFAM" id="SSF53335">
    <property type="entry name" value="S-adenosyl-L-methionine-dependent methyltransferases"/>
    <property type="match status" value="1"/>
</dbReference>
<dbReference type="OrthoDB" id="206420at2759"/>
<evidence type="ECO:0000313" key="2">
    <source>
        <dbReference type="Proteomes" id="UP000243217"/>
    </source>
</evidence>
<proteinExistence type="predicted"/>
<reference evidence="1 2" key="1">
    <citation type="journal article" date="2014" name="Genome Biol. Evol.">
        <title>The secreted proteins of Achlya hypogyna and Thraustotheca clavata identify the ancestral oomycete secretome and reveal gene acquisitions by horizontal gene transfer.</title>
        <authorList>
            <person name="Misner I."/>
            <person name="Blouin N."/>
            <person name="Leonard G."/>
            <person name="Richards T.A."/>
            <person name="Lane C.E."/>
        </authorList>
    </citation>
    <scope>NUCLEOTIDE SEQUENCE [LARGE SCALE GENOMIC DNA]</scope>
    <source>
        <strain evidence="1 2">ATCC 34112</strain>
    </source>
</reference>
<organism evidence="1 2">
    <name type="scientific">Thraustotheca clavata</name>
    <dbReference type="NCBI Taxonomy" id="74557"/>
    <lineage>
        <taxon>Eukaryota</taxon>
        <taxon>Sar</taxon>
        <taxon>Stramenopiles</taxon>
        <taxon>Oomycota</taxon>
        <taxon>Saprolegniomycetes</taxon>
        <taxon>Saprolegniales</taxon>
        <taxon>Achlyaceae</taxon>
        <taxon>Thraustotheca</taxon>
    </lineage>
</organism>